<evidence type="ECO:0000256" key="2">
    <source>
        <dbReference type="ARBA" id="ARBA00022475"/>
    </source>
</evidence>
<dbReference type="PANTHER" id="PTHR35008">
    <property type="entry name" value="BLL4482 PROTEIN-RELATED"/>
    <property type="match status" value="1"/>
</dbReference>
<dbReference type="GO" id="GO:0020037">
    <property type="term" value="F:heme binding"/>
    <property type="evidence" value="ECO:0007669"/>
    <property type="project" value="InterPro"/>
</dbReference>
<feature type="domain" description="Cytochrome c" evidence="12">
    <location>
        <begin position="177"/>
        <end position="291"/>
    </location>
</feature>
<keyword evidence="8" id="KW-0472">Membrane</keyword>
<dbReference type="SUPFAM" id="SSF46626">
    <property type="entry name" value="Cytochrome c"/>
    <property type="match status" value="2"/>
</dbReference>
<dbReference type="PROSITE" id="PS51007">
    <property type="entry name" value="CYTC"/>
    <property type="match status" value="2"/>
</dbReference>
<evidence type="ECO:0000313" key="13">
    <source>
        <dbReference type="EMBL" id="MBB3102313.1"/>
    </source>
</evidence>
<evidence type="ECO:0000256" key="6">
    <source>
        <dbReference type="ARBA" id="ARBA00022737"/>
    </source>
</evidence>
<feature type="region of interest" description="Disordered" evidence="10">
    <location>
        <begin position="204"/>
        <end position="238"/>
    </location>
</feature>
<dbReference type="InterPro" id="IPR009056">
    <property type="entry name" value="Cyt_c-like_dom"/>
</dbReference>
<dbReference type="AlphaFoldDB" id="A0A839T3J7"/>
<evidence type="ECO:0000256" key="3">
    <source>
        <dbReference type="ARBA" id="ARBA00022617"/>
    </source>
</evidence>
<comment type="subcellular location">
    <subcellularLocation>
        <location evidence="1">Cell membrane</location>
    </subcellularLocation>
</comment>
<dbReference type="InterPro" id="IPR014353">
    <property type="entry name" value="Membr-bd_ADH_cyt_c"/>
</dbReference>
<evidence type="ECO:0000256" key="1">
    <source>
        <dbReference type="ARBA" id="ARBA00004236"/>
    </source>
</evidence>
<evidence type="ECO:0000256" key="8">
    <source>
        <dbReference type="ARBA" id="ARBA00023136"/>
    </source>
</evidence>
<dbReference type="RefSeq" id="WP_183165308.1">
    <property type="nucleotide sequence ID" value="NZ_JACHXI010000002.1"/>
</dbReference>
<dbReference type="Pfam" id="PF00034">
    <property type="entry name" value="Cytochrom_C"/>
    <property type="match status" value="1"/>
</dbReference>
<evidence type="ECO:0000256" key="9">
    <source>
        <dbReference type="PROSITE-ProRule" id="PRU00433"/>
    </source>
</evidence>
<feature type="signal peptide" evidence="11">
    <location>
        <begin position="1"/>
        <end position="21"/>
    </location>
</feature>
<evidence type="ECO:0000313" key="14">
    <source>
        <dbReference type="Proteomes" id="UP000549250"/>
    </source>
</evidence>
<reference evidence="13 14" key="1">
    <citation type="submission" date="2020-08" db="EMBL/GenBank/DDBJ databases">
        <title>Genomic Encyclopedia of Type Strains, Phase III (KMG-III): the genomes of soil and plant-associated and newly described type strains.</title>
        <authorList>
            <person name="Whitman W."/>
        </authorList>
    </citation>
    <scope>NUCLEOTIDE SEQUENCE [LARGE SCALE GENOMIC DNA]</scope>
    <source>
        <strain evidence="13 14">CECT 4462</strain>
    </source>
</reference>
<keyword evidence="3 9" id="KW-0349">Heme</keyword>
<keyword evidence="5 11" id="KW-0732">Signal</keyword>
<evidence type="ECO:0000256" key="4">
    <source>
        <dbReference type="ARBA" id="ARBA00022723"/>
    </source>
</evidence>
<dbReference type="InterPro" id="IPR051459">
    <property type="entry name" value="Cytochrome_c-type_DH"/>
</dbReference>
<evidence type="ECO:0000259" key="12">
    <source>
        <dbReference type="PROSITE" id="PS51007"/>
    </source>
</evidence>
<evidence type="ECO:0000256" key="10">
    <source>
        <dbReference type="SAM" id="MobiDB-lite"/>
    </source>
</evidence>
<dbReference type="GO" id="GO:0009055">
    <property type="term" value="F:electron transfer activity"/>
    <property type="evidence" value="ECO:0007669"/>
    <property type="project" value="InterPro"/>
</dbReference>
<keyword evidence="14" id="KW-1185">Reference proteome</keyword>
<dbReference type="GO" id="GO:0005506">
    <property type="term" value="F:iron ion binding"/>
    <property type="evidence" value="ECO:0007669"/>
    <property type="project" value="InterPro"/>
</dbReference>
<sequence>MKSLVQAIGLLPALLPLSIAAQERPDFELIQQGEYLARIADCAACHTAPDGEPFAGRQSLPMPLGRIYSTNITPDHETGIGNYRLQDFERALRQGIAKDGYTLYPVMPYPSFMRLSDRDIQALYSYFRYSVQPAKQWNKTAELPWPLSMRWTVGLWRRLFVLNPEEISFNAARYPDPDTVRGAYLVQGIGHCGTCHTPKAFTQQETVQDDTSPRYLSGGRSTNGRVAPSLRSDSPGGLSQWTVEEIAQALKTGRNPRNPVATPVDETRVHRGWDLSNEDLHSIAVYLKTLSRVPEK</sequence>
<keyword evidence="4 9" id="KW-0479">Metal-binding</keyword>
<keyword evidence="2" id="KW-1003">Cell membrane</keyword>
<dbReference type="Gene3D" id="1.10.760.10">
    <property type="entry name" value="Cytochrome c-like domain"/>
    <property type="match status" value="2"/>
</dbReference>
<keyword evidence="6" id="KW-0677">Repeat</keyword>
<feature type="domain" description="Cytochrome c" evidence="12">
    <location>
        <begin position="28"/>
        <end position="131"/>
    </location>
</feature>
<dbReference type="EMBL" id="JACHXI010000002">
    <property type="protein sequence ID" value="MBB3102313.1"/>
    <property type="molecule type" value="Genomic_DNA"/>
</dbReference>
<evidence type="ECO:0000256" key="7">
    <source>
        <dbReference type="ARBA" id="ARBA00023004"/>
    </source>
</evidence>
<feature type="chain" id="PRO_5032999930" evidence="11">
    <location>
        <begin position="22"/>
        <end position="296"/>
    </location>
</feature>
<dbReference type="GO" id="GO:0005886">
    <property type="term" value="C:plasma membrane"/>
    <property type="evidence" value="ECO:0007669"/>
    <property type="project" value="UniProtKB-SubCell"/>
</dbReference>
<comment type="caution">
    <text evidence="13">The sequence shown here is derived from an EMBL/GenBank/DDBJ whole genome shotgun (WGS) entry which is preliminary data.</text>
</comment>
<dbReference type="Proteomes" id="UP000549250">
    <property type="component" value="Unassembled WGS sequence"/>
</dbReference>
<accession>A0A839T3J7</accession>
<dbReference type="PANTHER" id="PTHR35008:SF8">
    <property type="entry name" value="ALCOHOL DEHYDROGENASE CYTOCHROME C SUBUNIT"/>
    <property type="match status" value="1"/>
</dbReference>
<dbReference type="PIRSF" id="PIRSF000018">
    <property type="entry name" value="Mb_ADH_cyt_c"/>
    <property type="match status" value="1"/>
</dbReference>
<gene>
    <name evidence="13" type="ORF">FHR87_000686</name>
</gene>
<keyword evidence="7 9" id="KW-0408">Iron</keyword>
<organism evidence="13 14">
    <name type="scientific">Azomonas macrocytogenes</name>
    <name type="common">Azotobacter macrocytogenes</name>
    <dbReference type="NCBI Taxonomy" id="69962"/>
    <lineage>
        <taxon>Bacteria</taxon>
        <taxon>Pseudomonadati</taxon>
        <taxon>Pseudomonadota</taxon>
        <taxon>Gammaproteobacteria</taxon>
        <taxon>Pseudomonadales</taxon>
        <taxon>Pseudomonadaceae</taxon>
        <taxon>Azomonas</taxon>
    </lineage>
</organism>
<protein>
    <submittedName>
        <fullName evidence="13">Mono/diheme cytochrome c family protein</fullName>
    </submittedName>
</protein>
<name>A0A839T3J7_AZOMA</name>
<dbReference type="InterPro" id="IPR036909">
    <property type="entry name" value="Cyt_c-like_dom_sf"/>
</dbReference>
<dbReference type="GO" id="GO:0016614">
    <property type="term" value="F:oxidoreductase activity, acting on CH-OH group of donors"/>
    <property type="evidence" value="ECO:0007669"/>
    <property type="project" value="InterPro"/>
</dbReference>
<evidence type="ECO:0000256" key="5">
    <source>
        <dbReference type="ARBA" id="ARBA00022729"/>
    </source>
</evidence>
<proteinExistence type="predicted"/>
<evidence type="ECO:0000256" key="11">
    <source>
        <dbReference type="SAM" id="SignalP"/>
    </source>
</evidence>